<sequence>MGTGSREENASRQGPRAPFRFYRNGKGSRPWSGKRLRRSCSNATRRAPSLSRILRRCEAASRSKQKGPHPKVRPLML</sequence>
<comment type="caution">
    <text evidence="2">The sequence shown here is derived from an EMBL/GenBank/DDBJ whole genome shotgun (WGS) entry which is preliminary data.</text>
</comment>
<feature type="region of interest" description="Disordered" evidence="1">
    <location>
        <begin position="1"/>
        <end position="49"/>
    </location>
</feature>
<evidence type="ECO:0000313" key="3">
    <source>
        <dbReference type="Proteomes" id="UP000324058"/>
    </source>
</evidence>
<reference evidence="2 3" key="1">
    <citation type="submission" date="2019-02" db="EMBL/GenBank/DDBJ databases">
        <title>Novel genomic isolates of S. pyogenes and S. dysgalactiae subsp. equisimilis associated to necrotising fasciitis (NSTI).</title>
        <authorList>
            <person name="Barrantes I."/>
        </authorList>
    </citation>
    <scope>NUCLEOTIDE SEQUENCE [LARGE SCALE GENOMIC DNA]</scope>
    <source>
        <strain evidence="2 3">SPY2028</strain>
    </source>
</reference>
<dbReference type="AlphaFoldDB" id="A0A5S4THI0"/>
<feature type="compositionally biased region" description="Basic and acidic residues" evidence="1">
    <location>
        <begin position="1"/>
        <end position="10"/>
    </location>
</feature>
<name>A0A5S4THI0_STRPY</name>
<proteinExistence type="predicted"/>
<gene>
    <name evidence="2" type="ORF">E0F66_11855</name>
</gene>
<dbReference type="EMBL" id="SJLL01000381">
    <property type="protein sequence ID" value="TYK94004.1"/>
    <property type="molecule type" value="Genomic_DNA"/>
</dbReference>
<evidence type="ECO:0000313" key="2">
    <source>
        <dbReference type="EMBL" id="TYK94004.1"/>
    </source>
</evidence>
<accession>A0A5S4THI0</accession>
<evidence type="ECO:0000256" key="1">
    <source>
        <dbReference type="SAM" id="MobiDB-lite"/>
    </source>
</evidence>
<organism evidence="2 3">
    <name type="scientific">Streptococcus pyogenes</name>
    <dbReference type="NCBI Taxonomy" id="1314"/>
    <lineage>
        <taxon>Bacteria</taxon>
        <taxon>Bacillati</taxon>
        <taxon>Bacillota</taxon>
        <taxon>Bacilli</taxon>
        <taxon>Lactobacillales</taxon>
        <taxon>Streptococcaceae</taxon>
        <taxon>Streptococcus</taxon>
    </lineage>
</organism>
<feature type="compositionally biased region" description="Basic residues" evidence="1">
    <location>
        <begin position="63"/>
        <end position="77"/>
    </location>
</feature>
<protein>
    <submittedName>
        <fullName evidence="2">Uncharacterized protein</fullName>
    </submittedName>
</protein>
<feature type="region of interest" description="Disordered" evidence="1">
    <location>
        <begin position="58"/>
        <end position="77"/>
    </location>
</feature>
<dbReference type="OrthoDB" id="8243378at2"/>
<dbReference type="Proteomes" id="UP000324058">
    <property type="component" value="Unassembled WGS sequence"/>
</dbReference>